<sequence length="185" mass="21205">MKFFFAFLSIFSLILFSGTINARKDVGEYWSGEMKDQPMPEALQRLVGASSPDSFTSTKEKADCHTTDNVEPIPDISIYHNDVILKAKKPLNEKSFLKREFQPRPDVSIYHNDITLKDQNPHLETKSDVTIHQDNIELKRELEPRPDVSIYHSDATPKNDDIGFKVKKSFSNDFQPRPDVSVYGE</sequence>
<organism evidence="2 3">
    <name type="scientific">Jatropha curcas</name>
    <name type="common">Barbados nut</name>
    <dbReference type="NCBI Taxonomy" id="180498"/>
    <lineage>
        <taxon>Eukaryota</taxon>
        <taxon>Viridiplantae</taxon>
        <taxon>Streptophyta</taxon>
        <taxon>Embryophyta</taxon>
        <taxon>Tracheophyta</taxon>
        <taxon>Spermatophyta</taxon>
        <taxon>Magnoliopsida</taxon>
        <taxon>eudicotyledons</taxon>
        <taxon>Gunneridae</taxon>
        <taxon>Pentapetalae</taxon>
        <taxon>rosids</taxon>
        <taxon>fabids</taxon>
        <taxon>Malpighiales</taxon>
        <taxon>Euphorbiaceae</taxon>
        <taxon>Crotonoideae</taxon>
        <taxon>Jatropheae</taxon>
        <taxon>Jatropha</taxon>
    </lineage>
</organism>
<keyword evidence="3" id="KW-1185">Reference proteome</keyword>
<dbReference type="OrthoDB" id="838757at2759"/>
<dbReference type="EMBL" id="KK914253">
    <property type="protein sequence ID" value="KDP44386.1"/>
    <property type="molecule type" value="Genomic_DNA"/>
</dbReference>
<gene>
    <name evidence="2" type="ORF">JCGZ_20066</name>
</gene>
<evidence type="ECO:0000313" key="2">
    <source>
        <dbReference type="EMBL" id="KDP44386.1"/>
    </source>
</evidence>
<keyword evidence="1" id="KW-0732">Signal</keyword>
<proteinExistence type="predicted"/>
<reference evidence="2 3" key="1">
    <citation type="journal article" date="2014" name="PLoS ONE">
        <title>Global Analysis of Gene Expression Profiles in Physic Nut (Jatropha curcas L.) Seedlings Exposed to Salt Stress.</title>
        <authorList>
            <person name="Zhang L."/>
            <person name="Zhang C."/>
            <person name="Wu P."/>
            <person name="Chen Y."/>
            <person name="Li M."/>
            <person name="Jiang H."/>
            <person name="Wu G."/>
        </authorList>
    </citation>
    <scope>NUCLEOTIDE SEQUENCE [LARGE SCALE GENOMIC DNA]</scope>
    <source>
        <strain evidence="3">cv. GZQX0401</strain>
        <tissue evidence="2">Young leaves</tissue>
    </source>
</reference>
<dbReference type="InterPro" id="IPR024489">
    <property type="entry name" value="Organ_specific_prot"/>
</dbReference>
<feature type="signal peptide" evidence="1">
    <location>
        <begin position="1"/>
        <end position="22"/>
    </location>
</feature>
<protein>
    <recommendedName>
        <fullName evidence="4">Organ-specific protein S2</fullName>
    </recommendedName>
</protein>
<name>A0A067L7F6_JATCU</name>
<dbReference type="Pfam" id="PF10950">
    <property type="entry name" value="Organ_specific"/>
    <property type="match status" value="2"/>
</dbReference>
<dbReference type="PANTHER" id="PTHR33731:SF2">
    <property type="entry name" value="ORGAN-SPECIFIC PROTEIN S2-LIKE"/>
    <property type="match status" value="1"/>
</dbReference>
<accession>A0A067L7F6</accession>
<dbReference type="AlphaFoldDB" id="A0A067L7F6"/>
<feature type="chain" id="PRO_5001643562" description="Organ-specific protein S2" evidence="1">
    <location>
        <begin position="23"/>
        <end position="185"/>
    </location>
</feature>
<evidence type="ECO:0000313" key="3">
    <source>
        <dbReference type="Proteomes" id="UP000027138"/>
    </source>
</evidence>
<evidence type="ECO:0000256" key="1">
    <source>
        <dbReference type="SAM" id="SignalP"/>
    </source>
</evidence>
<dbReference type="Proteomes" id="UP000027138">
    <property type="component" value="Unassembled WGS sequence"/>
</dbReference>
<evidence type="ECO:0008006" key="4">
    <source>
        <dbReference type="Google" id="ProtNLM"/>
    </source>
</evidence>
<dbReference type="PANTHER" id="PTHR33731">
    <property type="entry name" value="PROTEIN, PUTATIVE-RELATED"/>
    <property type="match status" value="1"/>
</dbReference>